<feature type="compositionally biased region" description="Polar residues" evidence="1">
    <location>
        <begin position="249"/>
        <end position="261"/>
    </location>
</feature>
<feature type="compositionally biased region" description="Low complexity" evidence="1">
    <location>
        <begin position="189"/>
        <end position="204"/>
    </location>
</feature>
<keyword evidence="4" id="KW-1185">Reference proteome</keyword>
<feature type="compositionally biased region" description="Low complexity" evidence="1">
    <location>
        <begin position="98"/>
        <end position="111"/>
    </location>
</feature>
<keyword evidence="2" id="KW-0472">Membrane</keyword>
<dbReference type="RefSeq" id="WP_248823024.1">
    <property type="nucleotide sequence ID" value="NZ_JALKFT010000001.1"/>
</dbReference>
<protein>
    <submittedName>
        <fullName evidence="3">Uncharacterized protein</fullName>
    </submittedName>
</protein>
<dbReference type="Proteomes" id="UP001201873">
    <property type="component" value="Unassembled WGS sequence"/>
</dbReference>
<feature type="compositionally biased region" description="Basic and acidic residues" evidence="1">
    <location>
        <begin position="26"/>
        <end position="35"/>
    </location>
</feature>
<feature type="region of interest" description="Disordered" evidence="1">
    <location>
        <begin position="65"/>
        <end position="137"/>
    </location>
</feature>
<keyword evidence="2" id="KW-1133">Transmembrane helix</keyword>
<evidence type="ECO:0000256" key="2">
    <source>
        <dbReference type="SAM" id="Phobius"/>
    </source>
</evidence>
<evidence type="ECO:0000256" key="1">
    <source>
        <dbReference type="SAM" id="MobiDB-lite"/>
    </source>
</evidence>
<dbReference type="EMBL" id="JALKFT010000001">
    <property type="protein sequence ID" value="MCK9874352.1"/>
    <property type="molecule type" value="Genomic_DNA"/>
</dbReference>
<sequence>MDGERGTRGEPGNPWRSDLGTLLNAEMERHQPDSDRIRARIAASLGAAFPPGPAPTAAPLALVDGPTSPFTPYGELEHDPPVETTAPVAGTGSGTSTGSGVEAAPGTSAAPGSGGRPIRGTHGSRIRAGRGGPLRQGRRHGRILVGAAVAGVSMVLVALLAVVSGIPGTGSPNPPVTTVTGAPHPIGSPWATTATTEPTSATTPLAQDGRTPPPASAPPPAQTAPRTGQNAPAGSAASGSSDLPAADTTPVTQGRYTSQTVPFPAGSQVRLPTDATDWVLFGDGWNGVRTRAALPVPRLLAFASGSATQKSTSGFTWFGGFPNLIGSDDNERLAVQGRATLSTVVLQPRQLQIYLGASTGAAQITITSLAGTHTFTVDLPSRQVDGSSDAMITLTLPGAIGTTTITITGVDGAAWTLAAAVLR</sequence>
<evidence type="ECO:0000313" key="3">
    <source>
        <dbReference type="EMBL" id="MCK9874352.1"/>
    </source>
</evidence>
<gene>
    <name evidence="3" type="ORF">MXD59_00890</name>
</gene>
<name>A0ABT0JS27_9ACTN</name>
<accession>A0ABT0JS27</accession>
<evidence type="ECO:0000313" key="4">
    <source>
        <dbReference type="Proteomes" id="UP001201873"/>
    </source>
</evidence>
<feature type="region of interest" description="Disordered" evidence="1">
    <location>
        <begin position="1"/>
        <end position="35"/>
    </location>
</feature>
<organism evidence="3 4">
    <name type="scientific">Frankia umida</name>
    <dbReference type="NCBI Taxonomy" id="573489"/>
    <lineage>
        <taxon>Bacteria</taxon>
        <taxon>Bacillati</taxon>
        <taxon>Actinomycetota</taxon>
        <taxon>Actinomycetes</taxon>
        <taxon>Frankiales</taxon>
        <taxon>Frankiaceae</taxon>
        <taxon>Frankia</taxon>
    </lineage>
</organism>
<comment type="caution">
    <text evidence="3">The sequence shown here is derived from an EMBL/GenBank/DDBJ whole genome shotgun (WGS) entry which is preliminary data.</text>
</comment>
<proteinExistence type="predicted"/>
<keyword evidence="2" id="KW-0812">Transmembrane</keyword>
<feature type="compositionally biased region" description="Low complexity" evidence="1">
    <location>
        <begin position="231"/>
        <end position="247"/>
    </location>
</feature>
<feature type="region of interest" description="Disordered" evidence="1">
    <location>
        <begin position="168"/>
        <end position="269"/>
    </location>
</feature>
<reference evidence="3 4" key="1">
    <citation type="submission" date="2022-04" db="EMBL/GenBank/DDBJ databases">
        <title>Genome diversity in the genus Frankia.</title>
        <authorList>
            <person name="Carlos-Shanley C."/>
            <person name="Hahn D."/>
        </authorList>
    </citation>
    <scope>NUCLEOTIDE SEQUENCE [LARGE SCALE GENOMIC DNA]</scope>
    <source>
        <strain evidence="3 4">Ag45/Mut15</strain>
    </source>
</reference>
<feature type="transmembrane region" description="Helical" evidence="2">
    <location>
        <begin position="143"/>
        <end position="166"/>
    </location>
</feature>
<feature type="compositionally biased region" description="Pro residues" evidence="1">
    <location>
        <begin position="211"/>
        <end position="222"/>
    </location>
</feature>